<evidence type="ECO:0000313" key="2">
    <source>
        <dbReference type="EMBL" id="MBH0228759.1"/>
    </source>
</evidence>
<feature type="transmembrane region" description="Helical" evidence="1">
    <location>
        <begin position="80"/>
        <end position="100"/>
    </location>
</feature>
<evidence type="ECO:0000313" key="3">
    <source>
        <dbReference type="Proteomes" id="UP000614490"/>
    </source>
</evidence>
<feature type="transmembrane region" description="Helical" evidence="1">
    <location>
        <begin position="7"/>
        <end position="33"/>
    </location>
</feature>
<comment type="caution">
    <text evidence="2">The sequence shown here is derived from an EMBL/GenBank/DDBJ whole genome shotgun (WGS) entry which is preliminary data.</text>
</comment>
<sequence>MSKYIKILLLLLFLGAFGFSGGGYFLLFFIVPFEEWLVEIGRKQSEIDSTLKYFVFGWGLFGLLVTYFFYRWVVRKDKKALSYSITAFFLVNAGIVFYLFSNTNSALVALSQGEVQEATEQITFGPYPQKDDLLKLKEEGYDGVITLLNPTIVFENQLLKEEKVNGEEVGLSIHSYPMLPWVGDNKESLDGILNLVKENEGKKYYVHCYLGKHRVDYVKKLLVSATGIKAEKHAELLDDDFERGMVFTYDDSRIVLGPYPTDPEWFSLLRHEIKEIVTLLDSDSSLYEKEKKVAEENGIQFTPIDELAFSKDDIEQLAEYVQKTDHKIFLHGFDIGDRMLKLNVILNKGLSPIQENQLPASVTNVAYWLAVGNANLEPAALNKAGISNTVSYGTAPYADIVMNDDSIGEVYRVAQSIHSLKETTYVKEEGQLNQTSLLMNMLNGFEYGIDESLDGTKVESGEINVISGNRKRFLGPVLNEVEWENHLLSNGVEHVVMVYAASVHTEEMKKQTEQLAGRFNLTFSKIDMVKGYEDELVKELTANDRTTYVITVEELKDLVREVFK</sequence>
<organism evidence="2 3">
    <name type="scientific">Halobacillus yeomjeoni</name>
    <dbReference type="NCBI Taxonomy" id="311194"/>
    <lineage>
        <taxon>Bacteria</taxon>
        <taxon>Bacillati</taxon>
        <taxon>Bacillota</taxon>
        <taxon>Bacilli</taxon>
        <taxon>Bacillales</taxon>
        <taxon>Bacillaceae</taxon>
        <taxon>Halobacillus</taxon>
    </lineage>
</organism>
<dbReference type="SUPFAM" id="SSF52799">
    <property type="entry name" value="(Phosphotyrosine protein) phosphatases II"/>
    <property type="match status" value="1"/>
</dbReference>
<proteinExistence type="predicted"/>
<keyword evidence="1" id="KW-0472">Membrane</keyword>
<dbReference type="RefSeq" id="WP_197315407.1">
    <property type="nucleotide sequence ID" value="NZ_JADZSC010000001.1"/>
</dbReference>
<keyword evidence="3" id="KW-1185">Reference proteome</keyword>
<dbReference type="Gene3D" id="3.90.190.10">
    <property type="entry name" value="Protein tyrosine phosphatase superfamily"/>
    <property type="match status" value="2"/>
</dbReference>
<name>A0A931HSE2_9BACI</name>
<evidence type="ECO:0000256" key="1">
    <source>
        <dbReference type="SAM" id="Phobius"/>
    </source>
</evidence>
<feature type="transmembrane region" description="Helical" evidence="1">
    <location>
        <begin position="53"/>
        <end position="73"/>
    </location>
</feature>
<dbReference type="EMBL" id="JADZSC010000001">
    <property type="protein sequence ID" value="MBH0228759.1"/>
    <property type="molecule type" value="Genomic_DNA"/>
</dbReference>
<accession>A0A931HSE2</accession>
<dbReference type="Proteomes" id="UP000614490">
    <property type="component" value="Unassembled WGS sequence"/>
</dbReference>
<dbReference type="AlphaFoldDB" id="A0A931HSE2"/>
<keyword evidence="1" id="KW-1133">Transmembrane helix</keyword>
<protein>
    <submittedName>
        <fullName evidence="2">Uncharacterized protein</fullName>
    </submittedName>
</protein>
<keyword evidence="1" id="KW-0812">Transmembrane</keyword>
<reference evidence="2 3" key="1">
    <citation type="journal article" date="2005" name="Int. J. Syst. Evol. Microbiol.">
        <title>Halobacillus yeomjeoni sp. nov., isolated from a marine solar saltern in Korea.</title>
        <authorList>
            <person name="Yoon J.H."/>
            <person name="Kang S.J."/>
            <person name="Lee C.H."/>
            <person name="Oh H.W."/>
            <person name="Oh T.K."/>
        </authorList>
    </citation>
    <scope>NUCLEOTIDE SEQUENCE [LARGE SCALE GENOMIC DNA]</scope>
    <source>
        <strain evidence="2 3">KCTC 3957</strain>
    </source>
</reference>
<gene>
    <name evidence="2" type="ORF">H0267_00920</name>
</gene>
<dbReference type="InterPro" id="IPR029021">
    <property type="entry name" value="Prot-tyrosine_phosphatase-like"/>
</dbReference>